<organism evidence="2 3">
    <name type="scientific">Durusdinium trenchii</name>
    <dbReference type="NCBI Taxonomy" id="1381693"/>
    <lineage>
        <taxon>Eukaryota</taxon>
        <taxon>Sar</taxon>
        <taxon>Alveolata</taxon>
        <taxon>Dinophyceae</taxon>
        <taxon>Suessiales</taxon>
        <taxon>Symbiodiniaceae</taxon>
        <taxon>Durusdinium</taxon>
    </lineage>
</organism>
<comment type="caution">
    <text evidence="2">The sequence shown here is derived from an EMBL/GenBank/DDBJ whole genome shotgun (WGS) entry which is preliminary data.</text>
</comment>
<gene>
    <name evidence="2" type="ORF">CCMP2556_LOCUS33957</name>
</gene>
<accession>A0ABP0NZ72</accession>
<dbReference type="Proteomes" id="UP001642484">
    <property type="component" value="Unassembled WGS sequence"/>
</dbReference>
<sequence length="145" mass="15961">MFMHVSSVDASESTTLHWTCLVCSCTAEVDVATPCNCFLPLPIQLGCLSRLSPGLSEDREVHQPRDSSLAPGSATASTSGSPSSPRQNDQWVPWEELAKPSIEAAAERWRGLQLRTVTGRGHVIEQWEGDLLNEFMHSYAKEAYD</sequence>
<keyword evidence="3" id="KW-1185">Reference proteome</keyword>
<dbReference type="EMBL" id="CAXAMN010022406">
    <property type="protein sequence ID" value="CAK9069090.1"/>
    <property type="molecule type" value="Genomic_DNA"/>
</dbReference>
<feature type="region of interest" description="Disordered" evidence="1">
    <location>
        <begin position="56"/>
        <end position="93"/>
    </location>
</feature>
<evidence type="ECO:0000256" key="1">
    <source>
        <dbReference type="SAM" id="MobiDB-lite"/>
    </source>
</evidence>
<feature type="compositionally biased region" description="Low complexity" evidence="1">
    <location>
        <begin position="67"/>
        <end position="85"/>
    </location>
</feature>
<name>A0ABP0NZ72_9DINO</name>
<reference evidence="2 3" key="1">
    <citation type="submission" date="2024-02" db="EMBL/GenBank/DDBJ databases">
        <authorList>
            <person name="Chen Y."/>
            <person name="Shah S."/>
            <person name="Dougan E. K."/>
            <person name="Thang M."/>
            <person name="Chan C."/>
        </authorList>
    </citation>
    <scope>NUCLEOTIDE SEQUENCE [LARGE SCALE GENOMIC DNA]</scope>
</reference>
<protein>
    <submittedName>
        <fullName evidence="2">Uncharacterized protein</fullName>
    </submittedName>
</protein>
<evidence type="ECO:0000313" key="2">
    <source>
        <dbReference type="EMBL" id="CAK9069090.1"/>
    </source>
</evidence>
<proteinExistence type="predicted"/>
<evidence type="ECO:0000313" key="3">
    <source>
        <dbReference type="Proteomes" id="UP001642484"/>
    </source>
</evidence>
<feature type="compositionally biased region" description="Basic and acidic residues" evidence="1">
    <location>
        <begin position="56"/>
        <end position="65"/>
    </location>
</feature>